<dbReference type="GO" id="GO:0005576">
    <property type="term" value="C:extracellular region"/>
    <property type="evidence" value="ECO:0007669"/>
    <property type="project" value="UniProtKB-SubCell"/>
</dbReference>
<evidence type="ECO:0000259" key="3">
    <source>
        <dbReference type="PROSITE" id="PS51677"/>
    </source>
</evidence>
<sequence length="237" mass="25977">MYHQIDIVPPRDNPLWTLHVAPSAFRAQMQWLRRLGYRGLSMRDLQPYLHGEKTGKVFGITFDDGFANVLEYAAPVLTALHFTSTCYFVAGKLAGSNDWDAHLGVPATPLMDAAQVRAWHAAGQEVGSHTIDHCHLPQLDNASAERQIAGSKHALETVVDAPVDAFCYPYGDWNAKLADMTRKAGYSNATTTARGRARANDDLFALPRVTVSAFTSVPKLLSKCLLPPTLPSAFART</sequence>
<proteinExistence type="predicted"/>
<dbReference type="GO" id="GO:0005975">
    <property type="term" value="P:carbohydrate metabolic process"/>
    <property type="evidence" value="ECO:0007669"/>
    <property type="project" value="InterPro"/>
</dbReference>
<dbReference type="OrthoDB" id="9814639at2"/>
<feature type="domain" description="NodB homology" evidence="3">
    <location>
        <begin position="56"/>
        <end position="237"/>
    </location>
</feature>
<dbReference type="Pfam" id="PF01522">
    <property type="entry name" value="Polysacc_deac_1"/>
    <property type="match status" value="1"/>
</dbReference>
<dbReference type="PATRIC" id="fig|28092.6.peg.2689"/>
<dbReference type="EMBL" id="LAQU01000010">
    <property type="protein sequence ID" value="KKB63453.1"/>
    <property type="molecule type" value="Genomic_DNA"/>
</dbReference>
<dbReference type="PROSITE" id="PS51677">
    <property type="entry name" value="NODB"/>
    <property type="match status" value="1"/>
</dbReference>
<dbReference type="SUPFAM" id="SSF88713">
    <property type="entry name" value="Glycoside hydrolase/deacetylase"/>
    <property type="match status" value="1"/>
</dbReference>
<keyword evidence="2" id="KW-0732">Signal</keyword>
<dbReference type="STRING" id="28092.WM40_11465"/>
<keyword evidence="5" id="KW-1185">Reference proteome</keyword>
<organism evidence="4 5">
    <name type="scientific">Robbsia andropogonis</name>
    <dbReference type="NCBI Taxonomy" id="28092"/>
    <lineage>
        <taxon>Bacteria</taxon>
        <taxon>Pseudomonadati</taxon>
        <taxon>Pseudomonadota</taxon>
        <taxon>Betaproteobacteria</taxon>
        <taxon>Burkholderiales</taxon>
        <taxon>Burkholderiaceae</taxon>
        <taxon>Robbsia</taxon>
    </lineage>
</organism>
<reference evidence="4 5" key="1">
    <citation type="submission" date="2015-03" db="EMBL/GenBank/DDBJ databases">
        <title>Draft Genome Sequence of Burkholderia andropogonis type strain ICMP2807, isolated from Sorghum bicolor.</title>
        <authorList>
            <person name="Lopes-Santos L."/>
            <person name="Castro D.B."/>
            <person name="Ottoboni L.M."/>
            <person name="Park D."/>
            <person name="Weirc B.S."/>
            <person name="Destefano S.A."/>
        </authorList>
    </citation>
    <scope>NUCLEOTIDE SEQUENCE [LARGE SCALE GENOMIC DNA]</scope>
    <source>
        <strain evidence="4 5">ICMP2807</strain>
    </source>
</reference>
<dbReference type="InterPro" id="IPR002509">
    <property type="entry name" value="NODB_dom"/>
</dbReference>
<dbReference type="PANTHER" id="PTHR34216">
    <property type="match status" value="1"/>
</dbReference>
<dbReference type="InterPro" id="IPR011330">
    <property type="entry name" value="Glyco_hydro/deAcase_b/a-brl"/>
</dbReference>
<name>A0A0F5K042_9BURK</name>
<dbReference type="InterPro" id="IPR051398">
    <property type="entry name" value="Polysacch_Deacetylase"/>
</dbReference>
<evidence type="ECO:0000256" key="2">
    <source>
        <dbReference type="ARBA" id="ARBA00022729"/>
    </source>
</evidence>
<comment type="subcellular location">
    <subcellularLocation>
        <location evidence="1">Secreted</location>
    </subcellularLocation>
</comment>
<dbReference type="CDD" id="cd10918">
    <property type="entry name" value="CE4_NodB_like_5s_6s"/>
    <property type="match status" value="1"/>
</dbReference>
<dbReference type="GO" id="GO:0016810">
    <property type="term" value="F:hydrolase activity, acting on carbon-nitrogen (but not peptide) bonds"/>
    <property type="evidence" value="ECO:0007669"/>
    <property type="project" value="InterPro"/>
</dbReference>
<evidence type="ECO:0000313" key="4">
    <source>
        <dbReference type="EMBL" id="KKB63453.1"/>
    </source>
</evidence>
<protein>
    <submittedName>
        <fullName evidence="4">Polysaccharide deacetylase</fullName>
    </submittedName>
</protein>
<comment type="caution">
    <text evidence="4">The sequence shown here is derived from an EMBL/GenBank/DDBJ whole genome shotgun (WGS) entry which is preliminary data.</text>
</comment>
<dbReference type="PANTHER" id="PTHR34216:SF3">
    <property type="entry name" value="POLY-BETA-1,6-N-ACETYL-D-GLUCOSAMINE N-DEACETYLASE"/>
    <property type="match status" value="1"/>
</dbReference>
<dbReference type="Gene3D" id="3.20.20.370">
    <property type="entry name" value="Glycoside hydrolase/deacetylase"/>
    <property type="match status" value="1"/>
</dbReference>
<evidence type="ECO:0000313" key="5">
    <source>
        <dbReference type="Proteomes" id="UP000033618"/>
    </source>
</evidence>
<accession>A0A0F5K042</accession>
<gene>
    <name evidence="4" type="ORF">WM40_11465</name>
</gene>
<dbReference type="Proteomes" id="UP000033618">
    <property type="component" value="Unassembled WGS sequence"/>
</dbReference>
<evidence type="ECO:0000256" key="1">
    <source>
        <dbReference type="ARBA" id="ARBA00004613"/>
    </source>
</evidence>
<dbReference type="AlphaFoldDB" id="A0A0F5K042"/>